<protein>
    <recommendedName>
        <fullName evidence="3">Neuromedin U</fullName>
    </recommendedName>
</protein>
<comment type="caution">
    <text evidence="1">The sequence shown here is derived from an EMBL/GenBank/DDBJ whole genome shotgun (WGS) entry which is preliminary data.</text>
</comment>
<name>A0ABT6FS06_9FLAO</name>
<dbReference type="RefSeq" id="WP_277900034.1">
    <property type="nucleotide sequence ID" value="NZ_JAPMUA010000003.1"/>
</dbReference>
<dbReference type="EMBL" id="JAPMUA010000003">
    <property type="protein sequence ID" value="MDG3586052.1"/>
    <property type="molecule type" value="Genomic_DNA"/>
</dbReference>
<evidence type="ECO:0008006" key="3">
    <source>
        <dbReference type="Google" id="ProtNLM"/>
    </source>
</evidence>
<reference evidence="1" key="1">
    <citation type="submission" date="2022-11" db="EMBL/GenBank/DDBJ databases">
        <title>High-quality draft genome sequence of Galbibacter sp. strain CMA-7.</title>
        <authorList>
            <person name="Wei L."/>
            <person name="Dong C."/>
            <person name="Shao Z."/>
        </authorList>
    </citation>
    <scope>NUCLEOTIDE SEQUENCE</scope>
    <source>
        <strain evidence="1">CMA-7</strain>
    </source>
</reference>
<dbReference type="Proteomes" id="UP001153642">
    <property type="component" value="Unassembled WGS sequence"/>
</dbReference>
<organism evidence="1 2">
    <name type="scientific">Galbibacter pacificus</name>
    <dbReference type="NCBI Taxonomy" id="2996052"/>
    <lineage>
        <taxon>Bacteria</taxon>
        <taxon>Pseudomonadati</taxon>
        <taxon>Bacteroidota</taxon>
        <taxon>Flavobacteriia</taxon>
        <taxon>Flavobacteriales</taxon>
        <taxon>Flavobacteriaceae</taxon>
        <taxon>Galbibacter</taxon>
    </lineage>
</organism>
<keyword evidence="2" id="KW-1185">Reference proteome</keyword>
<proteinExistence type="predicted"/>
<accession>A0ABT6FS06</accession>
<evidence type="ECO:0000313" key="2">
    <source>
        <dbReference type="Proteomes" id="UP001153642"/>
    </source>
</evidence>
<sequence>MSVEELSKQRQDPVAGIKSIYFQDVILSIGEGTAHSFSIQPVFPIRIAENLKIISYTIIPIQYVPPLAPGLGSSFGLGNILINGYFSSIQKKGKFSWGVGPSIQLPTRTNESLGSNRVSIGPSALVYYAGDKFSGGAVVQNYWSLGGTGINKVNLFSCQYIAYYNLPEGWFLESNTTAQANWLADQGQEWFIPVGGGGGKTFKIGDGKLFYCATAQFFYNAVKPDIVGDWEAVLQFQIIF</sequence>
<gene>
    <name evidence="1" type="ORF">OSR52_09240</name>
</gene>
<evidence type="ECO:0000313" key="1">
    <source>
        <dbReference type="EMBL" id="MDG3586052.1"/>
    </source>
</evidence>